<dbReference type="AlphaFoldDB" id="A0AAD9NPB6"/>
<evidence type="ECO:0000313" key="10">
    <source>
        <dbReference type="Proteomes" id="UP001209878"/>
    </source>
</evidence>
<dbReference type="PANTHER" id="PTHR10332:SF88">
    <property type="entry name" value="EQUILIBRATIVE NUCLEOSIDE TRANSPORTER 1, ISOFORM A"/>
    <property type="match status" value="1"/>
</dbReference>
<evidence type="ECO:0000256" key="2">
    <source>
        <dbReference type="ARBA" id="ARBA00007965"/>
    </source>
</evidence>
<feature type="region of interest" description="Disordered" evidence="7">
    <location>
        <begin position="247"/>
        <end position="275"/>
    </location>
</feature>
<feature type="transmembrane region" description="Helical" evidence="8">
    <location>
        <begin position="183"/>
        <end position="203"/>
    </location>
</feature>
<dbReference type="PANTHER" id="PTHR10332">
    <property type="entry name" value="EQUILIBRATIVE NUCLEOSIDE TRANSPORTER"/>
    <property type="match status" value="1"/>
</dbReference>
<protein>
    <submittedName>
        <fullName evidence="9">Uncharacterized protein</fullName>
    </submittedName>
</protein>
<comment type="caution">
    <text evidence="9">The sequence shown here is derived from an EMBL/GenBank/DDBJ whole genome shotgun (WGS) entry which is preliminary data.</text>
</comment>
<gene>
    <name evidence="9" type="ORF">NP493_801g01026</name>
</gene>
<dbReference type="Proteomes" id="UP001209878">
    <property type="component" value="Unassembled WGS sequence"/>
</dbReference>
<dbReference type="InterPro" id="IPR002259">
    <property type="entry name" value="Eqnu_transpt"/>
</dbReference>
<comment type="similarity">
    <text evidence="2">Belongs to the SLC29A/ENT transporter (TC 2.A.57) family.</text>
</comment>
<feature type="compositionally biased region" description="Polar residues" evidence="7">
    <location>
        <begin position="264"/>
        <end position="275"/>
    </location>
</feature>
<feature type="transmembrane region" description="Helical" evidence="8">
    <location>
        <begin position="130"/>
        <end position="147"/>
    </location>
</feature>
<name>A0AAD9NPB6_RIDPI</name>
<evidence type="ECO:0000256" key="6">
    <source>
        <dbReference type="ARBA" id="ARBA00023136"/>
    </source>
</evidence>
<feature type="transmembrane region" description="Helical" evidence="8">
    <location>
        <begin position="100"/>
        <end position="118"/>
    </location>
</feature>
<dbReference type="GO" id="GO:0005886">
    <property type="term" value="C:plasma membrane"/>
    <property type="evidence" value="ECO:0007669"/>
    <property type="project" value="TreeGrafter"/>
</dbReference>
<evidence type="ECO:0000256" key="3">
    <source>
        <dbReference type="ARBA" id="ARBA00022448"/>
    </source>
</evidence>
<sequence length="275" mass="29691">MNGAGNHAERESLLADGGDNANGRDVSDSYEDIPIPPKDRGRCVYLIFYLLGIGSLLPWNFFSNGQEYFKYKLRNVSLTNETNFDVLKYEREWQIKFENYLTMAAMIPNVLFLFLNTAASRIISVKTRTLVSAVVMAVLFGVTFSLTKINTDSSASAVFQGAVIGLASVFPKEYPQGVMAGMVGVWGGMGMGGTIAASCSVLTTAFSSGPVETPFPFLSAFLVLILAAAGSPIPPGRFITPHFQNNARAQNPGLMPQTHHPVQATVTTGNPLKPK</sequence>
<evidence type="ECO:0000256" key="7">
    <source>
        <dbReference type="SAM" id="MobiDB-lite"/>
    </source>
</evidence>
<dbReference type="GO" id="GO:0005337">
    <property type="term" value="F:nucleoside transmembrane transporter activity"/>
    <property type="evidence" value="ECO:0007669"/>
    <property type="project" value="InterPro"/>
</dbReference>
<proteinExistence type="inferred from homology"/>
<dbReference type="EMBL" id="JAODUO010000801">
    <property type="protein sequence ID" value="KAK2174444.1"/>
    <property type="molecule type" value="Genomic_DNA"/>
</dbReference>
<keyword evidence="10" id="KW-1185">Reference proteome</keyword>
<comment type="subcellular location">
    <subcellularLocation>
        <location evidence="1">Membrane</location>
        <topology evidence="1">Multi-pass membrane protein</topology>
    </subcellularLocation>
</comment>
<keyword evidence="4 8" id="KW-0812">Transmembrane</keyword>
<keyword evidence="5 8" id="KW-1133">Transmembrane helix</keyword>
<accession>A0AAD9NPB6</accession>
<evidence type="ECO:0000256" key="8">
    <source>
        <dbReference type="SAM" id="Phobius"/>
    </source>
</evidence>
<evidence type="ECO:0000256" key="4">
    <source>
        <dbReference type="ARBA" id="ARBA00022692"/>
    </source>
</evidence>
<evidence type="ECO:0000256" key="1">
    <source>
        <dbReference type="ARBA" id="ARBA00004141"/>
    </source>
</evidence>
<keyword evidence="3" id="KW-0813">Transport</keyword>
<feature type="transmembrane region" description="Helical" evidence="8">
    <location>
        <begin position="43"/>
        <end position="62"/>
    </location>
</feature>
<feature type="transmembrane region" description="Helical" evidence="8">
    <location>
        <begin position="215"/>
        <end position="233"/>
    </location>
</feature>
<reference evidence="9" key="1">
    <citation type="journal article" date="2023" name="Mol. Biol. Evol.">
        <title>Third-Generation Sequencing Reveals the Adaptive Role of the Epigenome in Three Deep-Sea Polychaetes.</title>
        <authorList>
            <person name="Perez M."/>
            <person name="Aroh O."/>
            <person name="Sun Y."/>
            <person name="Lan Y."/>
            <person name="Juniper S.K."/>
            <person name="Young C.R."/>
            <person name="Angers B."/>
            <person name="Qian P.Y."/>
        </authorList>
    </citation>
    <scope>NUCLEOTIDE SEQUENCE</scope>
    <source>
        <strain evidence="9">R07B-5</strain>
    </source>
</reference>
<evidence type="ECO:0000313" key="9">
    <source>
        <dbReference type="EMBL" id="KAK2174444.1"/>
    </source>
</evidence>
<organism evidence="9 10">
    <name type="scientific">Ridgeia piscesae</name>
    <name type="common">Tubeworm</name>
    <dbReference type="NCBI Taxonomy" id="27915"/>
    <lineage>
        <taxon>Eukaryota</taxon>
        <taxon>Metazoa</taxon>
        <taxon>Spiralia</taxon>
        <taxon>Lophotrochozoa</taxon>
        <taxon>Annelida</taxon>
        <taxon>Polychaeta</taxon>
        <taxon>Sedentaria</taxon>
        <taxon>Canalipalpata</taxon>
        <taxon>Sabellida</taxon>
        <taxon>Siboglinidae</taxon>
        <taxon>Ridgeia</taxon>
    </lineage>
</organism>
<keyword evidence="6 8" id="KW-0472">Membrane</keyword>
<evidence type="ECO:0000256" key="5">
    <source>
        <dbReference type="ARBA" id="ARBA00022989"/>
    </source>
</evidence>